<evidence type="ECO:0000256" key="1">
    <source>
        <dbReference type="ARBA" id="ARBA00004141"/>
    </source>
</evidence>
<evidence type="ECO:0000259" key="8">
    <source>
        <dbReference type="Pfam" id="PF02096"/>
    </source>
</evidence>
<evidence type="ECO:0000256" key="4">
    <source>
        <dbReference type="ARBA" id="ARBA00023136"/>
    </source>
</evidence>
<feature type="compositionally biased region" description="Basic residues" evidence="6">
    <location>
        <begin position="415"/>
        <end position="424"/>
    </location>
</feature>
<dbReference type="GO" id="GO:0005743">
    <property type="term" value="C:mitochondrial inner membrane"/>
    <property type="evidence" value="ECO:0007669"/>
    <property type="project" value="TreeGrafter"/>
</dbReference>
<dbReference type="CDD" id="cd20069">
    <property type="entry name" value="5TM_Oxa1-like"/>
    <property type="match status" value="1"/>
</dbReference>
<dbReference type="NCBIfam" id="TIGR03592">
    <property type="entry name" value="yidC_oxa1_cterm"/>
    <property type="match status" value="1"/>
</dbReference>
<dbReference type="Proteomes" id="UP001054902">
    <property type="component" value="Unassembled WGS sequence"/>
</dbReference>
<keyword evidence="2 5" id="KW-0812">Transmembrane</keyword>
<sequence length="424" mass="47182">MLRTGLNRGAFLSKGVYHSKKNEGINLMRHFVSSDVMSAMNKTEEKQPQSTPSFQLNLDRRNMSAFGIASGASVMSTRNFGTFTQKVTSCAEASTSPAAEIAKFEQSASATEAATAAAEAATAWEPTWWPNDQILQLIINLHDASGYNYAITIGALTIAFRTAMFPLFVQAQRNSSRMSHMKPEMDIINERMKQMDPNDLDGQQKMAKQMQALFKKYDCNPLKSLMIVPIQMPIFMGTFFALKQFPDIFPEKLVDEGMFWFTDLSVADPTGILPISCAVSFLAMMELGKKQMMASSPNQGAAMLNFFRGCAVLMVPATWNFPAVIFCYWTANNAFSMVQSLAFNTPGVRKALGIWDPPKPVPGAPPPKGMKEMWDEMVQNRRKESDATNFNDKIKMHNASIDKKNAAKEANLTPGRRRKGRGKR</sequence>
<keyword evidence="10" id="KW-1185">Reference proteome</keyword>
<dbReference type="PANTHER" id="PTHR12428:SF65">
    <property type="entry name" value="CYTOCHROME C OXIDASE ASSEMBLY PROTEIN COX18, MITOCHONDRIAL"/>
    <property type="match status" value="1"/>
</dbReference>
<reference evidence="9 10" key="1">
    <citation type="journal article" date="2021" name="Sci. Rep.">
        <title>The genome of the diatom Chaetoceros tenuissimus carries an ancient integrated fragment of an extant virus.</title>
        <authorList>
            <person name="Hongo Y."/>
            <person name="Kimura K."/>
            <person name="Takaki Y."/>
            <person name="Yoshida Y."/>
            <person name="Baba S."/>
            <person name="Kobayashi G."/>
            <person name="Nagasaki K."/>
            <person name="Hano T."/>
            <person name="Tomaru Y."/>
        </authorList>
    </citation>
    <scope>NUCLEOTIDE SEQUENCE [LARGE SCALE GENOMIC DNA]</scope>
    <source>
        <strain evidence="9 10">NIES-3715</strain>
    </source>
</reference>
<protein>
    <recommendedName>
        <fullName evidence="8">Membrane insertase YidC/Oxa/ALB C-terminal domain-containing protein</fullName>
    </recommendedName>
</protein>
<comment type="similarity">
    <text evidence="5">Belongs to the OXA1/ALB3/YidC family.</text>
</comment>
<dbReference type="Pfam" id="PF02096">
    <property type="entry name" value="60KD_IMP"/>
    <property type="match status" value="1"/>
</dbReference>
<name>A0AAD3D1R7_9STRA</name>
<dbReference type="GO" id="GO:0032977">
    <property type="term" value="F:membrane insertase activity"/>
    <property type="evidence" value="ECO:0007669"/>
    <property type="project" value="InterPro"/>
</dbReference>
<feature type="region of interest" description="Disordered" evidence="6">
    <location>
        <begin position="381"/>
        <end position="424"/>
    </location>
</feature>
<evidence type="ECO:0000313" key="10">
    <source>
        <dbReference type="Proteomes" id="UP001054902"/>
    </source>
</evidence>
<keyword evidence="4 7" id="KW-0472">Membrane</keyword>
<feature type="transmembrane region" description="Helical" evidence="7">
    <location>
        <begin position="225"/>
        <end position="246"/>
    </location>
</feature>
<feature type="transmembrane region" description="Helical" evidence="7">
    <location>
        <begin position="147"/>
        <end position="169"/>
    </location>
</feature>
<dbReference type="InterPro" id="IPR028055">
    <property type="entry name" value="YidC/Oxa/ALB_C"/>
</dbReference>
<evidence type="ECO:0000256" key="5">
    <source>
        <dbReference type="RuleBase" id="RU003945"/>
    </source>
</evidence>
<dbReference type="AlphaFoldDB" id="A0AAD3D1R7"/>
<dbReference type="GO" id="GO:0032979">
    <property type="term" value="P:protein insertion into mitochondrial inner membrane from matrix"/>
    <property type="evidence" value="ECO:0007669"/>
    <property type="project" value="TreeGrafter"/>
</dbReference>
<evidence type="ECO:0000256" key="7">
    <source>
        <dbReference type="SAM" id="Phobius"/>
    </source>
</evidence>
<organism evidence="9 10">
    <name type="scientific">Chaetoceros tenuissimus</name>
    <dbReference type="NCBI Taxonomy" id="426638"/>
    <lineage>
        <taxon>Eukaryota</taxon>
        <taxon>Sar</taxon>
        <taxon>Stramenopiles</taxon>
        <taxon>Ochrophyta</taxon>
        <taxon>Bacillariophyta</taxon>
        <taxon>Coscinodiscophyceae</taxon>
        <taxon>Chaetocerotophycidae</taxon>
        <taxon>Chaetocerotales</taxon>
        <taxon>Chaetocerotaceae</taxon>
        <taxon>Chaetoceros</taxon>
    </lineage>
</organism>
<feature type="transmembrane region" description="Helical" evidence="7">
    <location>
        <begin position="306"/>
        <end position="331"/>
    </location>
</feature>
<feature type="compositionally biased region" description="Basic and acidic residues" evidence="6">
    <location>
        <begin position="381"/>
        <end position="407"/>
    </location>
</feature>
<dbReference type="EMBL" id="BLLK01000047">
    <property type="protein sequence ID" value="GFH55095.1"/>
    <property type="molecule type" value="Genomic_DNA"/>
</dbReference>
<evidence type="ECO:0000256" key="6">
    <source>
        <dbReference type="SAM" id="MobiDB-lite"/>
    </source>
</evidence>
<evidence type="ECO:0000256" key="3">
    <source>
        <dbReference type="ARBA" id="ARBA00022989"/>
    </source>
</evidence>
<dbReference type="PANTHER" id="PTHR12428">
    <property type="entry name" value="OXA1"/>
    <property type="match status" value="1"/>
</dbReference>
<comment type="subcellular location">
    <subcellularLocation>
        <location evidence="1 5">Membrane</location>
        <topology evidence="1 5">Multi-pass membrane protein</topology>
    </subcellularLocation>
</comment>
<accession>A0AAD3D1R7</accession>
<feature type="domain" description="Membrane insertase YidC/Oxa/ALB C-terminal" evidence="8">
    <location>
        <begin position="149"/>
        <end position="344"/>
    </location>
</feature>
<gene>
    <name evidence="9" type="ORF">CTEN210_11571</name>
</gene>
<dbReference type="InterPro" id="IPR001708">
    <property type="entry name" value="YidC/ALB3/OXA1/COX18"/>
</dbReference>
<feature type="transmembrane region" description="Helical" evidence="7">
    <location>
        <begin position="266"/>
        <end position="285"/>
    </location>
</feature>
<keyword evidence="3 7" id="KW-1133">Transmembrane helix</keyword>
<comment type="caution">
    <text evidence="9">The sequence shown here is derived from an EMBL/GenBank/DDBJ whole genome shotgun (WGS) entry which is preliminary data.</text>
</comment>
<evidence type="ECO:0000313" key="9">
    <source>
        <dbReference type="EMBL" id="GFH55095.1"/>
    </source>
</evidence>
<evidence type="ECO:0000256" key="2">
    <source>
        <dbReference type="ARBA" id="ARBA00022692"/>
    </source>
</evidence>
<proteinExistence type="inferred from homology"/>